<dbReference type="Pfam" id="PF00076">
    <property type="entry name" value="RRM_1"/>
    <property type="match status" value="1"/>
</dbReference>
<feature type="region of interest" description="Disordered" evidence="9">
    <location>
        <begin position="1091"/>
        <end position="1117"/>
    </location>
</feature>
<dbReference type="InterPro" id="IPR035979">
    <property type="entry name" value="RBD_domain_sf"/>
</dbReference>
<proteinExistence type="predicted"/>
<keyword evidence="7" id="KW-0539">Nucleus</keyword>
<dbReference type="PANTHER" id="PTHR15528:SF5">
    <property type="entry name" value="PEROXISOME PROLIFERATOR-ACTIVATED RECEPTOR GAMMA COACTIVATOR-RELATED PROTEIN 1"/>
    <property type="match status" value="1"/>
</dbReference>
<keyword evidence="6" id="KW-0804">Transcription</keyword>
<dbReference type="PRINTS" id="PR01217">
    <property type="entry name" value="PRICHEXTENSN"/>
</dbReference>
<feature type="compositionally biased region" description="Basic and acidic residues" evidence="9">
    <location>
        <begin position="510"/>
        <end position="521"/>
    </location>
</feature>
<name>A0AA35KBQ7_9SAUR</name>
<feature type="region of interest" description="Disordered" evidence="9">
    <location>
        <begin position="873"/>
        <end position="938"/>
    </location>
</feature>
<feature type="region of interest" description="Disordered" evidence="9">
    <location>
        <begin position="1267"/>
        <end position="1483"/>
    </location>
</feature>
<keyword evidence="11" id="KW-0675">Receptor</keyword>
<evidence type="ECO:0000256" key="3">
    <source>
        <dbReference type="ARBA" id="ARBA00022884"/>
    </source>
</evidence>
<feature type="compositionally biased region" description="Basic and acidic residues" evidence="9">
    <location>
        <begin position="1472"/>
        <end position="1483"/>
    </location>
</feature>
<evidence type="ECO:0000259" key="10">
    <source>
        <dbReference type="PROSITE" id="PS50102"/>
    </source>
</evidence>
<feature type="region of interest" description="Disordered" evidence="9">
    <location>
        <begin position="620"/>
        <end position="697"/>
    </location>
</feature>
<feature type="compositionally biased region" description="Low complexity" evidence="9">
    <location>
        <begin position="1375"/>
        <end position="1407"/>
    </location>
</feature>
<dbReference type="InterPro" id="IPR012677">
    <property type="entry name" value="Nucleotide-bd_a/b_plait_sf"/>
</dbReference>
<sequence length="1613" mass="173080">MAALWGGGAGHAGAGGTLPLRGGPEPVAGNGLSSTQYLLAEDLHLTSLDAETILEAGEFLETMQDYLDSSVISIIEDFSSLTETKGRMDVENELSLLTAITDILDSTDDESLSPFDTIPDSELLTSPRERDNSSFQRFLSLSVTPPEQDFRTIEDLKEPRLCSIVTEKIEASTASLPLGLPPSCHNDSAASKKPSTKRVLFRHRDRDLPVLQRSDGEEEEEEEAAATSSRQGLGAGVKETLVASAMKEAEPNPPASDGPCVIAPESISLSELVRSMHPYCIPTFTVCLSPNNRPLAEELLAGPLVLEVVPESGESMEIPVVLQRMETEIQDVTENNCTASHVDEGAALLDPALEKLPPDDSTKAACLDGEPDLDKRAEDVGRIEGVEDAHPGAKAQDPMDDQDHIFEPSSAAHKKAKRSALAKDQMCTKRKSNKETMGRKEATSCGPIPVCTEEQAGTKPSHPVPEKEMEKTEGEEQGTLLSDQSAHTVERSDIEMEELEPQTPLVPCNKELRFAEHKEGDAPSEPVLLANEVAGPEAPQQLPSSTADFERQPPGNEDAGCPPKEAKPRPLSLSEYRQRRQQRQPRDGSSRSGTENQSASKWPSLPELPTELAELPCLVPPLPSKVASSGLAKDPEKPTGSSAAPVPAGSASAPPLSLPAPNSAPRVAPPLQHGCMSPVPAPPPPPPPPPTTSLPAASPLPSSVCAFPPVGVQVPPTLPPPFLPPASGAFLPPVPPWPPFAPVPAAYQSLPPSLPAAEARPSVFHMVPPVPPPTWPPPPIPLPPLAPGPPYSSVEWAPQPLYWPGMPVPHPMLPIPYGDQGCLAGSLPAPSCSEGVLGPQNAALMPEPSHFRMQSLAASEKPSLPTQLPLAHVPSAIKADPRRVSDPRRQVAQGKLPSPSVIEPSGEAALTHCARKGSSPQSLGEPHSAPPSQQVREAPKPLEELSFPVVLQPSGKAPVLSDHMEKTLSIPTAASGAKEVPPASWSQEERSSFPAASVPEKLPAPTATEVGAEEAAPTATTSPASLVPQKVHETAQLSKKTTHIWKYQPLINIAQRSCKEDIVQAFINEIGIEASDLSSLLEQFEKTEAKKEAPSMAKSKDNVTLGNNGSEAQQEKKMVDRLQAPELTNVAGLTPPATPPHQLWKPLAAVSLLGKAGSTKGVRLTKSLSKPHRKAAAPVHVGSGEHDYCQLGAAQPKGGARWNVKQNSDITIKPIKAVAKEVPDQPPVASQLPAAVRLDPAGSLGTAAACQNPRDVGREQLRASIPVAASSNPDTSESPLLDSSPTSSQKEPLDHRTSTPRSTGSDDPCSVLLSPAASPCRDAEGPTLQQPQEVRQKRLASKRSLRCYRGRQKSASPPEGPWRGRRTRASRTRASRSFSSSSDGDSDNSDSSSSCSSSSSSSASSSRSRSRSPPAKRWRRYHSRSSSSSSCGSSWSRSRGRSRSSSCSSYISRSSSCSPSLHRRKRYNTSSSRERYQRQKNGYKDRAIEERRVVFIGKIPSRMTRSELRHRFSVFGIIEECTLHFREQGDNYGFVTYRYAEDAFAAIDGGHSLQRPDEQPFDLCFGGRRQFCKRNYADLDSNRDDFEPAPARSKFDSLDFDTLLKQAQRSLQR</sequence>
<feature type="compositionally biased region" description="Basic residues" evidence="9">
    <location>
        <begin position="1337"/>
        <end position="1352"/>
    </location>
</feature>
<evidence type="ECO:0000313" key="11">
    <source>
        <dbReference type="EMBL" id="CAI5775185.1"/>
    </source>
</evidence>
<feature type="compositionally biased region" description="Basic and acidic residues" evidence="9">
    <location>
        <begin position="464"/>
        <end position="474"/>
    </location>
</feature>
<dbReference type="SUPFAM" id="SSF54928">
    <property type="entry name" value="RNA-binding domain, RBD"/>
    <property type="match status" value="1"/>
</dbReference>
<feature type="compositionally biased region" description="Low complexity" evidence="9">
    <location>
        <begin position="1003"/>
        <end position="1024"/>
    </location>
</feature>
<dbReference type="InterPro" id="IPR000504">
    <property type="entry name" value="RRM_dom"/>
</dbReference>
<dbReference type="Gene3D" id="3.30.70.330">
    <property type="match status" value="1"/>
</dbReference>
<dbReference type="CDD" id="cd12624">
    <property type="entry name" value="RRM_PRC"/>
    <property type="match status" value="1"/>
</dbReference>
<feature type="compositionally biased region" description="Polar residues" evidence="9">
    <location>
        <begin position="1269"/>
        <end position="1290"/>
    </location>
</feature>
<dbReference type="Proteomes" id="UP001178461">
    <property type="component" value="Chromosome 5"/>
</dbReference>
<dbReference type="GO" id="GO:0045944">
    <property type="term" value="P:positive regulation of transcription by RNA polymerase II"/>
    <property type="evidence" value="ECO:0007669"/>
    <property type="project" value="TreeGrafter"/>
</dbReference>
<evidence type="ECO:0000256" key="7">
    <source>
        <dbReference type="ARBA" id="ARBA00023242"/>
    </source>
</evidence>
<dbReference type="PANTHER" id="PTHR15528">
    <property type="entry name" value="PEROXISOME PROLIFERATOR ACTIVATED RECEPTOR GAMMA COACTIVATOR 1 PGC-1 -RELATED"/>
    <property type="match status" value="1"/>
</dbReference>
<evidence type="ECO:0000256" key="6">
    <source>
        <dbReference type="ARBA" id="ARBA00023163"/>
    </source>
</evidence>
<evidence type="ECO:0000313" key="12">
    <source>
        <dbReference type="Proteomes" id="UP001178461"/>
    </source>
</evidence>
<keyword evidence="4" id="KW-0805">Transcription regulation</keyword>
<keyword evidence="5" id="KW-0010">Activator</keyword>
<feature type="compositionally biased region" description="Polar residues" evidence="9">
    <location>
        <begin position="590"/>
        <end position="601"/>
    </location>
</feature>
<feature type="region of interest" description="Disordered" evidence="9">
    <location>
        <begin position="418"/>
        <end position="608"/>
    </location>
</feature>
<protein>
    <submittedName>
        <fullName evidence="11">Proliferator-activated receptor gamma coactivator-related 1</fullName>
    </submittedName>
</protein>
<accession>A0AA35KBQ7</accession>
<gene>
    <name evidence="11" type="ORF">PODLI_1B018984</name>
</gene>
<evidence type="ECO:0000256" key="4">
    <source>
        <dbReference type="ARBA" id="ARBA00023015"/>
    </source>
</evidence>
<dbReference type="InterPro" id="IPR034605">
    <property type="entry name" value="PGC-1"/>
</dbReference>
<feature type="compositionally biased region" description="Low complexity" evidence="9">
    <location>
        <begin position="1424"/>
        <end position="1460"/>
    </location>
</feature>
<dbReference type="GO" id="GO:0005634">
    <property type="term" value="C:nucleus"/>
    <property type="evidence" value="ECO:0007669"/>
    <property type="project" value="UniProtKB-SubCell"/>
</dbReference>
<evidence type="ECO:0000256" key="9">
    <source>
        <dbReference type="SAM" id="MobiDB-lite"/>
    </source>
</evidence>
<dbReference type="PROSITE" id="PS50102">
    <property type="entry name" value="RRM"/>
    <property type="match status" value="1"/>
</dbReference>
<evidence type="ECO:0000256" key="2">
    <source>
        <dbReference type="ARBA" id="ARBA00022553"/>
    </source>
</evidence>
<evidence type="ECO:0000256" key="8">
    <source>
        <dbReference type="PROSITE-ProRule" id="PRU00176"/>
    </source>
</evidence>
<evidence type="ECO:0000256" key="5">
    <source>
        <dbReference type="ARBA" id="ARBA00023159"/>
    </source>
</evidence>
<dbReference type="SMART" id="SM00360">
    <property type="entry name" value="RRM"/>
    <property type="match status" value="1"/>
</dbReference>
<dbReference type="EMBL" id="OX395130">
    <property type="protein sequence ID" value="CAI5775185.1"/>
    <property type="molecule type" value="Genomic_DNA"/>
</dbReference>
<feature type="compositionally biased region" description="Basic and acidic residues" evidence="9">
    <location>
        <begin position="433"/>
        <end position="442"/>
    </location>
</feature>
<feature type="compositionally biased region" description="Low complexity" evidence="9">
    <location>
        <begin position="640"/>
        <end position="665"/>
    </location>
</feature>
<keyword evidence="2" id="KW-0597">Phosphoprotein</keyword>
<reference evidence="11" key="1">
    <citation type="submission" date="2022-12" db="EMBL/GenBank/DDBJ databases">
        <authorList>
            <person name="Alioto T."/>
            <person name="Alioto T."/>
            <person name="Gomez Garrido J."/>
        </authorList>
    </citation>
    <scope>NUCLEOTIDE SEQUENCE</scope>
</reference>
<dbReference type="GO" id="GO:0003723">
    <property type="term" value="F:RNA binding"/>
    <property type="evidence" value="ECO:0007669"/>
    <property type="project" value="UniProtKB-UniRule"/>
</dbReference>
<feature type="region of interest" description="Disordered" evidence="9">
    <location>
        <begin position="970"/>
        <end position="1027"/>
    </location>
</feature>
<dbReference type="GO" id="GO:0003712">
    <property type="term" value="F:transcription coregulator activity"/>
    <property type="evidence" value="ECO:0007669"/>
    <property type="project" value="InterPro"/>
</dbReference>
<dbReference type="InterPro" id="IPR034834">
    <property type="entry name" value="PRC_RRM"/>
</dbReference>
<feature type="compositionally biased region" description="Polar residues" evidence="9">
    <location>
        <begin position="1102"/>
        <end position="1112"/>
    </location>
</feature>
<organism evidence="11 12">
    <name type="scientific">Podarcis lilfordi</name>
    <name type="common">Lilford's wall lizard</name>
    <dbReference type="NCBI Taxonomy" id="74358"/>
    <lineage>
        <taxon>Eukaryota</taxon>
        <taxon>Metazoa</taxon>
        <taxon>Chordata</taxon>
        <taxon>Craniata</taxon>
        <taxon>Vertebrata</taxon>
        <taxon>Euteleostomi</taxon>
        <taxon>Lepidosauria</taxon>
        <taxon>Squamata</taxon>
        <taxon>Bifurcata</taxon>
        <taxon>Unidentata</taxon>
        <taxon>Episquamata</taxon>
        <taxon>Laterata</taxon>
        <taxon>Lacertibaenia</taxon>
        <taxon>Lacertidae</taxon>
        <taxon>Podarcis</taxon>
    </lineage>
</organism>
<keyword evidence="12" id="KW-1185">Reference proteome</keyword>
<feature type="compositionally biased region" description="Basic and acidic residues" evidence="9">
    <location>
        <begin position="879"/>
        <end position="889"/>
    </location>
</feature>
<feature type="compositionally biased region" description="Pro residues" evidence="9">
    <location>
        <begin position="679"/>
        <end position="692"/>
    </location>
</feature>
<feature type="domain" description="RRM" evidence="10">
    <location>
        <begin position="1492"/>
        <end position="1568"/>
    </location>
</feature>
<feature type="compositionally biased region" description="Basic and acidic residues" evidence="9">
    <location>
        <begin position="1091"/>
        <end position="1101"/>
    </location>
</feature>
<feature type="region of interest" description="Disordered" evidence="9">
    <location>
        <begin position="175"/>
        <end position="236"/>
    </location>
</feature>
<feature type="compositionally biased region" description="Basic residues" evidence="9">
    <location>
        <begin position="1408"/>
        <end position="1423"/>
    </location>
</feature>
<comment type="subcellular location">
    <subcellularLocation>
        <location evidence="1">Nucleus</location>
    </subcellularLocation>
</comment>
<evidence type="ECO:0000256" key="1">
    <source>
        <dbReference type="ARBA" id="ARBA00004123"/>
    </source>
</evidence>
<keyword evidence="3 8" id="KW-0694">RNA-binding</keyword>
<feature type="compositionally biased region" description="Basic residues" evidence="9">
    <location>
        <begin position="1363"/>
        <end position="1374"/>
    </location>
</feature>